<evidence type="ECO:0000313" key="1">
    <source>
        <dbReference type="EMBL" id="TKR89791.1"/>
    </source>
</evidence>
<organism evidence="1 2">
    <name type="scientific">Steinernema carpocapsae</name>
    <name type="common">Entomopathogenic nematode</name>
    <dbReference type="NCBI Taxonomy" id="34508"/>
    <lineage>
        <taxon>Eukaryota</taxon>
        <taxon>Metazoa</taxon>
        <taxon>Ecdysozoa</taxon>
        <taxon>Nematoda</taxon>
        <taxon>Chromadorea</taxon>
        <taxon>Rhabditida</taxon>
        <taxon>Tylenchina</taxon>
        <taxon>Panagrolaimomorpha</taxon>
        <taxon>Strongyloidoidea</taxon>
        <taxon>Steinernematidae</taxon>
        <taxon>Steinernema</taxon>
    </lineage>
</organism>
<name>A0A4U5P2B9_STECR</name>
<dbReference type="EMBL" id="AZBU02000003">
    <property type="protein sequence ID" value="TKR89791.1"/>
    <property type="molecule type" value="Genomic_DNA"/>
</dbReference>
<protein>
    <submittedName>
        <fullName evidence="1">Uncharacterized protein</fullName>
    </submittedName>
</protein>
<accession>A0A4U5P2B9</accession>
<sequence>MFFHSGEVLSRRSGKIVHVLEEKISWVDAVFPVGVEVGWDRGHKDEASCEDVGIGQHAEGDQASGAFPGRTLHDVPFSAFVGRDTAGGMSVARSRLSIWKSPFRIAERGKRYLKCAHDLRNATDEVEKHGNDAGDTVGDCVGDGFSEIVEEKAAFFDAVDNGSESVVHKNDVCGLFSYVTA</sequence>
<reference evidence="1 2" key="2">
    <citation type="journal article" date="2019" name="G3 (Bethesda)">
        <title>Hybrid Assembly of the Genome of the Entomopathogenic Nematode Steinernema carpocapsae Identifies the X-Chromosome.</title>
        <authorList>
            <person name="Serra L."/>
            <person name="Macchietto M."/>
            <person name="Macias-Munoz A."/>
            <person name="McGill C.J."/>
            <person name="Rodriguez I.M."/>
            <person name="Rodriguez B."/>
            <person name="Murad R."/>
            <person name="Mortazavi A."/>
        </authorList>
    </citation>
    <scope>NUCLEOTIDE SEQUENCE [LARGE SCALE GENOMIC DNA]</scope>
    <source>
        <strain evidence="1 2">ALL</strain>
    </source>
</reference>
<proteinExistence type="predicted"/>
<comment type="caution">
    <text evidence="1">The sequence shown here is derived from an EMBL/GenBank/DDBJ whole genome shotgun (WGS) entry which is preliminary data.</text>
</comment>
<keyword evidence="2" id="KW-1185">Reference proteome</keyword>
<dbReference type="AlphaFoldDB" id="A0A4U5P2B9"/>
<dbReference type="Proteomes" id="UP000298663">
    <property type="component" value="Unassembled WGS sequence"/>
</dbReference>
<gene>
    <name evidence="1" type="ORF">L596_013839</name>
</gene>
<reference evidence="1 2" key="1">
    <citation type="journal article" date="2015" name="Genome Biol.">
        <title>Comparative genomics of Steinernema reveals deeply conserved gene regulatory networks.</title>
        <authorList>
            <person name="Dillman A.R."/>
            <person name="Macchietto M."/>
            <person name="Porter C.F."/>
            <person name="Rogers A."/>
            <person name="Williams B."/>
            <person name="Antoshechkin I."/>
            <person name="Lee M.M."/>
            <person name="Goodwin Z."/>
            <person name="Lu X."/>
            <person name="Lewis E.E."/>
            <person name="Goodrich-Blair H."/>
            <person name="Stock S.P."/>
            <person name="Adams B.J."/>
            <person name="Sternberg P.W."/>
            <person name="Mortazavi A."/>
        </authorList>
    </citation>
    <scope>NUCLEOTIDE SEQUENCE [LARGE SCALE GENOMIC DNA]</scope>
    <source>
        <strain evidence="1 2">ALL</strain>
    </source>
</reference>
<evidence type="ECO:0000313" key="2">
    <source>
        <dbReference type="Proteomes" id="UP000298663"/>
    </source>
</evidence>